<dbReference type="STRING" id="329046.A0A1Y2C0E5"/>
<feature type="region of interest" description="Disordered" evidence="7">
    <location>
        <begin position="918"/>
        <end position="962"/>
    </location>
</feature>
<evidence type="ECO:0000259" key="8">
    <source>
        <dbReference type="Pfam" id="PF07928"/>
    </source>
</evidence>
<feature type="region of interest" description="Disordered" evidence="7">
    <location>
        <begin position="284"/>
        <end position="307"/>
    </location>
</feature>
<keyword evidence="5" id="KW-0333">Golgi apparatus</keyword>
<evidence type="ECO:0000256" key="7">
    <source>
        <dbReference type="SAM" id="MobiDB-lite"/>
    </source>
</evidence>
<dbReference type="PANTHER" id="PTHR12965:SF0">
    <property type="entry name" value="VACUOLAR PROTEIN SORTING-ASSOCIATED PROTEIN 54"/>
    <property type="match status" value="1"/>
</dbReference>
<dbReference type="OrthoDB" id="10259024at2759"/>
<protein>
    <submittedName>
        <fullName evidence="9">Vps54-domain-containing protein</fullName>
    </submittedName>
</protein>
<dbReference type="GO" id="GO:0015031">
    <property type="term" value="P:protein transport"/>
    <property type="evidence" value="ECO:0007669"/>
    <property type="project" value="UniProtKB-KW"/>
</dbReference>
<evidence type="ECO:0000256" key="6">
    <source>
        <dbReference type="ARBA" id="ARBA00023054"/>
    </source>
</evidence>
<evidence type="ECO:0000313" key="10">
    <source>
        <dbReference type="Proteomes" id="UP000193642"/>
    </source>
</evidence>
<dbReference type="GO" id="GO:0005829">
    <property type="term" value="C:cytosol"/>
    <property type="evidence" value="ECO:0007669"/>
    <property type="project" value="GOC"/>
</dbReference>
<comment type="caution">
    <text evidence="9">The sequence shown here is derived from an EMBL/GenBank/DDBJ whole genome shotgun (WGS) entry which is preliminary data.</text>
</comment>
<comment type="subcellular location">
    <subcellularLocation>
        <location evidence="1">Golgi apparatus</location>
        <location evidence="1">trans-Golgi network</location>
    </subcellularLocation>
</comment>
<dbReference type="GO" id="GO:0042147">
    <property type="term" value="P:retrograde transport, endosome to Golgi"/>
    <property type="evidence" value="ECO:0007669"/>
    <property type="project" value="InterPro"/>
</dbReference>
<feature type="region of interest" description="Disordered" evidence="7">
    <location>
        <begin position="460"/>
        <end position="489"/>
    </location>
</feature>
<accession>A0A1Y2C0E5</accession>
<feature type="domain" description="Vacuolar protein sorting-associated protein 54 C-terminal" evidence="8">
    <location>
        <begin position="676"/>
        <end position="814"/>
    </location>
</feature>
<evidence type="ECO:0000313" key="9">
    <source>
        <dbReference type="EMBL" id="ORY40384.1"/>
    </source>
</evidence>
<keyword evidence="4" id="KW-0653">Protein transport</keyword>
<reference evidence="9 10" key="1">
    <citation type="submission" date="2016-07" db="EMBL/GenBank/DDBJ databases">
        <title>Pervasive Adenine N6-methylation of Active Genes in Fungi.</title>
        <authorList>
            <consortium name="DOE Joint Genome Institute"/>
            <person name="Mondo S.J."/>
            <person name="Dannebaum R.O."/>
            <person name="Kuo R.C."/>
            <person name="Labutti K."/>
            <person name="Haridas S."/>
            <person name="Kuo A."/>
            <person name="Salamov A."/>
            <person name="Ahrendt S.R."/>
            <person name="Lipzen A."/>
            <person name="Sullivan W."/>
            <person name="Andreopoulos W.B."/>
            <person name="Clum A."/>
            <person name="Lindquist E."/>
            <person name="Daum C."/>
            <person name="Ramamoorthy G.K."/>
            <person name="Gryganskyi A."/>
            <person name="Culley D."/>
            <person name="Magnuson J.K."/>
            <person name="James T.Y."/>
            <person name="O'Malley M.A."/>
            <person name="Stajich J.E."/>
            <person name="Spatafora J.W."/>
            <person name="Visel A."/>
            <person name="Grigoriev I.V."/>
        </authorList>
    </citation>
    <scope>NUCLEOTIDE SEQUENCE [LARGE SCALE GENOMIC DNA]</scope>
    <source>
        <strain evidence="9 10">JEL800</strain>
    </source>
</reference>
<evidence type="ECO:0000256" key="2">
    <source>
        <dbReference type="ARBA" id="ARBA00009150"/>
    </source>
</evidence>
<evidence type="ECO:0000256" key="4">
    <source>
        <dbReference type="ARBA" id="ARBA00022927"/>
    </source>
</evidence>
<dbReference type="AlphaFoldDB" id="A0A1Y2C0E5"/>
<dbReference type="InterPro" id="IPR012501">
    <property type="entry name" value="Vps54_C"/>
</dbReference>
<dbReference type="PANTHER" id="PTHR12965">
    <property type="entry name" value="VACUOLAR PROTEIN SORTING 54"/>
    <property type="match status" value="1"/>
</dbReference>
<keyword evidence="6" id="KW-0175">Coiled coil</keyword>
<evidence type="ECO:0000256" key="1">
    <source>
        <dbReference type="ARBA" id="ARBA00004601"/>
    </source>
</evidence>
<dbReference type="GO" id="GO:0006896">
    <property type="term" value="P:Golgi to vacuole transport"/>
    <property type="evidence" value="ECO:0007669"/>
    <property type="project" value="TreeGrafter"/>
</dbReference>
<dbReference type="Gene3D" id="6.10.250.860">
    <property type="match status" value="1"/>
</dbReference>
<proteinExistence type="inferred from homology"/>
<dbReference type="InterPro" id="IPR039745">
    <property type="entry name" value="Vps54"/>
</dbReference>
<keyword evidence="3" id="KW-0813">Transport</keyword>
<dbReference type="Proteomes" id="UP000193642">
    <property type="component" value="Unassembled WGS sequence"/>
</dbReference>
<dbReference type="EMBL" id="MCGO01000035">
    <property type="protein sequence ID" value="ORY40384.1"/>
    <property type="molecule type" value="Genomic_DNA"/>
</dbReference>
<evidence type="ECO:0000256" key="5">
    <source>
        <dbReference type="ARBA" id="ARBA00023034"/>
    </source>
</evidence>
<feature type="compositionally biased region" description="Low complexity" evidence="7">
    <location>
        <begin position="284"/>
        <end position="299"/>
    </location>
</feature>
<name>A0A1Y2C0E5_9FUNG</name>
<evidence type="ECO:0000256" key="3">
    <source>
        <dbReference type="ARBA" id="ARBA00022448"/>
    </source>
</evidence>
<sequence length="962" mass="105972">MDALALVPATAVRRVKAAEFEQYTKLLEPVLDRYTINQTLGPAAIEGAPMLGSLEQQLESGSFIDLVMATERILVDTNKRNKGDRMAHRRLLAAHAPPLDTVPELFFAKDFKLGNPATFSDVYDKADLANSLWPMSISPHRSFFNALSTLQALHHETQSCIDQIHHLRARMATLTANTITPGLTVSRLSTRKNNVQRLHDSVEKIFKVQNNQSVIDAFVRQRHLSFGAQNTNIVPEETAEDVAAEGGEQVPQSVVATTTAAGTTDPKSGTALTISTNTTANNASIQQKQDQLQQQTRTYPPRPTPLQRPYQKSIALAFQMEHEFTEILVHEVRTVAGQVDPSTFLAPSAQGTAIEGWIKNIFNVDVTKSSSEALAALDEGLEFRLTPICLQQYKQSLMREIKALTKRSSRKTTQTMSFDSFLDLLVSIYTLLLHIFQKSSAIHAITTAVIQKAEQQGIHIGPSSVTNSTEQLARKKKLGDNDDDDDFGSDDLFSLDPATDALMEEKKREEEQMRMDTTAFAQLIAESNELLLAISEAANARCAKLMSVRSDQNAKLSPKDFYRLLGATKEFISASEYLELLSRNYLCRKQAKSFLNHFHDERSKQIVIVIENEQWSRAEVPIDFQKSGALAVEKKKAAKAAAGEDEEFDDEELSALVFAHKEAAAAASADELVARNFTVAGCVLLLTKMLTEYLQGVENMPSLATEVLNKTLDLLKVFNSRICQVILGAGATKSAGLKNINAGHIAPLLTSAISLTAQSLGAVIGYIPHLKAAIEHHLPPKQHNLLVDFDRILKDYKEHQTALYDKLVTIMQERLAYHAKNLLTVNWDAPDAKDMTSDQACSIHIGGLVKETQTMHRAYNKGLEEELKKIELYTSAGKNRLLMDGQHLMAELSALDDVDGPGNSIEVVINNIKIRDKSQKSSVTSPVGTGPGSGSGTPAIRNTTTVPPPSTKSKNLFSKWKD</sequence>
<gene>
    <name evidence="9" type="ORF">BCR33DRAFT_719383</name>
</gene>
<keyword evidence="10" id="KW-1185">Reference proteome</keyword>
<dbReference type="GO" id="GO:0019905">
    <property type="term" value="F:syntaxin binding"/>
    <property type="evidence" value="ECO:0007669"/>
    <property type="project" value="TreeGrafter"/>
</dbReference>
<dbReference type="Pfam" id="PF07928">
    <property type="entry name" value="Vps54"/>
    <property type="match status" value="1"/>
</dbReference>
<dbReference type="GO" id="GO:0000938">
    <property type="term" value="C:GARP complex"/>
    <property type="evidence" value="ECO:0007669"/>
    <property type="project" value="InterPro"/>
</dbReference>
<organism evidence="9 10">
    <name type="scientific">Rhizoclosmatium globosum</name>
    <dbReference type="NCBI Taxonomy" id="329046"/>
    <lineage>
        <taxon>Eukaryota</taxon>
        <taxon>Fungi</taxon>
        <taxon>Fungi incertae sedis</taxon>
        <taxon>Chytridiomycota</taxon>
        <taxon>Chytridiomycota incertae sedis</taxon>
        <taxon>Chytridiomycetes</taxon>
        <taxon>Chytridiales</taxon>
        <taxon>Chytriomycetaceae</taxon>
        <taxon>Rhizoclosmatium</taxon>
    </lineage>
</organism>
<comment type="similarity">
    <text evidence="2">Belongs to the VPS54 family.</text>
</comment>